<evidence type="ECO:0000256" key="2">
    <source>
        <dbReference type="ARBA" id="ARBA00022801"/>
    </source>
</evidence>
<dbReference type="SUPFAM" id="SSF53474">
    <property type="entry name" value="alpha/beta-Hydrolases"/>
    <property type="match status" value="1"/>
</dbReference>
<evidence type="ECO:0000259" key="5">
    <source>
        <dbReference type="Pfam" id="PF08386"/>
    </source>
</evidence>
<dbReference type="Gene3D" id="3.40.50.1820">
    <property type="entry name" value="alpha/beta hydrolase"/>
    <property type="match status" value="1"/>
</dbReference>
<dbReference type="Pfam" id="PF08386">
    <property type="entry name" value="Abhydrolase_4"/>
    <property type="match status" value="1"/>
</dbReference>
<dbReference type="InterPro" id="IPR029058">
    <property type="entry name" value="AB_hydrolase_fold"/>
</dbReference>
<name>A0A9P9X1C0_9PEZI</name>
<feature type="domain" description="Peptidase S33 tripeptidyl aminopeptidase-like C-terminal" evidence="5">
    <location>
        <begin position="439"/>
        <end position="531"/>
    </location>
</feature>
<accession>A0A9P9X1C0</accession>
<dbReference type="Proteomes" id="UP001056436">
    <property type="component" value="Unassembled WGS sequence"/>
</dbReference>
<dbReference type="Pfam" id="PF00561">
    <property type="entry name" value="Abhydrolase_1"/>
    <property type="match status" value="1"/>
</dbReference>
<comment type="caution">
    <text evidence="6">The sequence shown here is derived from an EMBL/GenBank/DDBJ whole genome shotgun (WGS) entry which is preliminary data.</text>
</comment>
<evidence type="ECO:0000313" key="7">
    <source>
        <dbReference type="Proteomes" id="UP001056436"/>
    </source>
</evidence>
<dbReference type="PANTHER" id="PTHR43248:SF25">
    <property type="entry name" value="AB HYDROLASE-1 DOMAIN-CONTAINING PROTEIN-RELATED"/>
    <property type="match status" value="1"/>
</dbReference>
<sequence length="570" mass="61287">MTSWKLAAALVLMGFRAVGAQDCTFDSITPSRDLVWCPCEGQFFCAKLDVSHISNPHFFPTNRVTQVPLDYKDSSLGRASVPLLKIPAAAESPDGPYRGAILINPGGPGASGIELARYNGTTVQVVAGSNFDIIGFDPRGVGISEPRPNCSAGISIGKNGTLSGRDAPRVVDGYYQQFIDFGKELGEKCQTQTGADTEAGPHMTTAVTARDMLSIVEAFSASPDGNRTVLDSNKLNYYGVSYGTMLGQTFASMFPDRVGHVAIDGLVDPVSYQTNFTSSSINHVDGVLGAFFVYCHAAGPDVCSLYTGNTPKDIFSRWNASFKQLDAQKAEADGWANATDIGLALVTFKVSVLSAVVQPLAEFSRISDVFVALEKAISSNSIAAWTEQTNAIYGDPNMGGYVNPEQTLGVLCSDQSNIWYGKSLADIEPLLDGLKDTSIVGEVWSRTMLACLEWPIRSNDVFKGPYGGNTSYPMLFTSNTYDPTTPIENAVSNAPKYANARRLVTDGMGHTTVATNNMCAFAAIRSYFQDTMCGKEHYCPLELGPFNVQLNGTIKENLEAVGLSNLRSLY</sequence>
<comment type="similarity">
    <text evidence="1">Belongs to the peptidase S33 family.</text>
</comment>
<keyword evidence="7" id="KW-1185">Reference proteome</keyword>
<dbReference type="InterPro" id="IPR013595">
    <property type="entry name" value="Pept_S33_TAP-like_C"/>
</dbReference>
<evidence type="ECO:0000256" key="1">
    <source>
        <dbReference type="ARBA" id="ARBA00010088"/>
    </source>
</evidence>
<organism evidence="6 7">
    <name type="scientific">Colletotrichum abscissum</name>
    <dbReference type="NCBI Taxonomy" id="1671311"/>
    <lineage>
        <taxon>Eukaryota</taxon>
        <taxon>Fungi</taxon>
        <taxon>Dikarya</taxon>
        <taxon>Ascomycota</taxon>
        <taxon>Pezizomycotina</taxon>
        <taxon>Sordariomycetes</taxon>
        <taxon>Hypocreomycetidae</taxon>
        <taxon>Glomerellales</taxon>
        <taxon>Glomerellaceae</taxon>
        <taxon>Colletotrichum</taxon>
        <taxon>Colletotrichum acutatum species complex</taxon>
    </lineage>
</organism>
<reference evidence="6" key="1">
    <citation type="submission" date="2019-01" db="EMBL/GenBank/DDBJ databases">
        <title>Colletotrichum abscissum LGMF1257.</title>
        <authorList>
            <person name="Baroncelli R."/>
        </authorList>
    </citation>
    <scope>NUCLEOTIDE SEQUENCE</scope>
    <source>
        <strain evidence="6">Ca142</strain>
    </source>
</reference>
<feature type="domain" description="AB hydrolase-1" evidence="4">
    <location>
        <begin position="100"/>
        <end position="266"/>
    </location>
</feature>
<keyword evidence="2" id="KW-0378">Hydrolase</keyword>
<dbReference type="InterPro" id="IPR000073">
    <property type="entry name" value="AB_hydrolase_1"/>
</dbReference>
<gene>
    <name evidence="6" type="ORF">CABS02_14547</name>
</gene>
<evidence type="ECO:0000256" key="3">
    <source>
        <dbReference type="SAM" id="SignalP"/>
    </source>
</evidence>
<feature type="signal peptide" evidence="3">
    <location>
        <begin position="1"/>
        <end position="20"/>
    </location>
</feature>
<dbReference type="PANTHER" id="PTHR43248">
    <property type="entry name" value="2-SUCCINYL-6-HYDROXY-2,4-CYCLOHEXADIENE-1-CARBOXYLATE SYNTHASE"/>
    <property type="match status" value="1"/>
</dbReference>
<evidence type="ECO:0000313" key="6">
    <source>
        <dbReference type="EMBL" id="KAI3530294.1"/>
    </source>
</evidence>
<dbReference type="GO" id="GO:0016787">
    <property type="term" value="F:hydrolase activity"/>
    <property type="evidence" value="ECO:0007669"/>
    <property type="project" value="UniProtKB-KW"/>
</dbReference>
<dbReference type="EMBL" id="SDAQ01000207">
    <property type="protein sequence ID" value="KAI3530294.1"/>
    <property type="molecule type" value="Genomic_DNA"/>
</dbReference>
<proteinExistence type="inferred from homology"/>
<evidence type="ECO:0000259" key="4">
    <source>
        <dbReference type="Pfam" id="PF00561"/>
    </source>
</evidence>
<feature type="chain" id="PRO_5040293959" evidence="3">
    <location>
        <begin position="21"/>
        <end position="570"/>
    </location>
</feature>
<keyword evidence="3" id="KW-0732">Signal</keyword>
<protein>
    <submittedName>
        <fullName evidence="6">Uncharacterized protein</fullName>
    </submittedName>
</protein>
<dbReference type="OrthoDB" id="425534at2759"/>
<dbReference type="InterPro" id="IPR051601">
    <property type="entry name" value="Serine_prot/Carboxylest_S33"/>
</dbReference>
<dbReference type="AlphaFoldDB" id="A0A9P9X1C0"/>